<feature type="non-terminal residue" evidence="7">
    <location>
        <position position="128"/>
    </location>
</feature>
<keyword evidence="5" id="KW-0560">Oxidoreductase</keyword>
<evidence type="ECO:0000313" key="7">
    <source>
        <dbReference type="EMBL" id="GAG76875.1"/>
    </source>
</evidence>
<dbReference type="EMBL" id="BART01012093">
    <property type="protein sequence ID" value="GAG76875.1"/>
    <property type="molecule type" value="Genomic_DNA"/>
</dbReference>
<dbReference type="InterPro" id="IPR050074">
    <property type="entry name" value="DHO_dehydrogenase"/>
</dbReference>
<dbReference type="SUPFAM" id="SSF51395">
    <property type="entry name" value="FMN-linked oxidoreductases"/>
    <property type="match status" value="1"/>
</dbReference>
<organism evidence="7">
    <name type="scientific">marine sediment metagenome</name>
    <dbReference type="NCBI Taxonomy" id="412755"/>
    <lineage>
        <taxon>unclassified sequences</taxon>
        <taxon>metagenomes</taxon>
        <taxon>ecological metagenomes</taxon>
    </lineage>
</organism>
<accession>X1A419</accession>
<dbReference type="PANTHER" id="PTHR48109">
    <property type="entry name" value="DIHYDROOROTATE DEHYDROGENASE (QUINONE), MITOCHONDRIAL-RELATED"/>
    <property type="match status" value="1"/>
</dbReference>
<evidence type="ECO:0000259" key="6">
    <source>
        <dbReference type="Pfam" id="PF01180"/>
    </source>
</evidence>
<dbReference type="PANTHER" id="PTHR48109:SF4">
    <property type="entry name" value="DIHYDROOROTATE DEHYDROGENASE (QUINONE), MITOCHONDRIAL"/>
    <property type="match status" value="1"/>
</dbReference>
<dbReference type="InterPro" id="IPR005720">
    <property type="entry name" value="Dihydroorotate_DH_cat"/>
</dbReference>
<comment type="pathway">
    <text evidence="2">Pyrimidine metabolism; UMP biosynthesis via de novo pathway.</text>
</comment>
<evidence type="ECO:0000256" key="2">
    <source>
        <dbReference type="ARBA" id="ARBA00004725"/>
    </source>
</evidence>
<gene>
    <name evidence="7" type="ORF">S01H4_25421</name>
</gene>
<evidence type="ECO:0000256" key="1">
    <source>
        <dbReference type="ARBA" id="ARBA00001917"/>
    </source>
</evidence>
<dbReference type="PROSITE" id="PS00911">
    <property type="entry name" value="DHODEHASE_1"/>
    <property type="match status" value="1"/>
</dbReference>
<dbReference type="GO" id="GO:0044205">
    <property type="term" value="P:'de novo' UMP biosynthetic process"/>
    <property type="evidence" value="ECO:0007669"/>
    <property type="project" value="UniProtKB-UniPathway"/>
</dbReference>
<dbReference type="Pfam" id="PF01180">
    <property type="entry name" value="DHO_dh"/>
    <property type="match status" value="1"/>
</dbReference>
<protein>
    <recommendedName>
        <fullName evidence="6">Dihydroorotate dehydrogenase catalytic domain-containing protein</fullName>
    </recommendedName>
</protein>
<evidence type="ECO:0000256" key="3">
    <source>
        <dbReference type="ARBA" id="ARBA00022630"/>
    </source>
</evidence>
<comment type="caution">
    <text evidence="7">The sequence shown here is derived from an EMBL/GenBank/DDBJ whole genome shotgun (WGS) entry which is preliminary data.</text>
</comment>
<dbReference type="GO" id="GO:0005737">
    <property type="term" value="C:cytoplasm"/>
    <property type="evidence" value="ECO:0007669"/>
    <property type="project" value="InterPro"/>
</dbReference>
<evidence type="ECO:0000256" key="4">
    <source>
        <dbReference type="ARBA" id="ARBA00022643"/>
    </source>
</evidence>
<sequence>MGLQLRHPLGLAAGLDKDATAGNALSCFGFSWLELGTVTPLAQAGNPLPRLFRLTEHEAIINRMGFNSVGLEQFIFNLRQQKTMPCIGINIGKNHATPVVQAINDYRLGMQAVYSLADYITINISSPN</sequence>
<dbReference type="GO" id="GO:0004152">
    <property type="term" value="F:dihydroorotate dehydrogenase activity"/>
    <property type="evidence" value="ECO:0007669"/>
    <property type="project" value="TreeGrafter"/>
</dbReference>
<dbReference type="AlphaFoldDB" id="X1A419"/>
<feature type="domain" description="Dihydroorotate dehydrogenase catalytic" evidence="6">
    <location>
        <begin position="2"/>
        <end position="128"/>
    </location>
</feature>
<name>X1A419_9ZZZZ</name>
<dbReference type="UniPathway" id="UPA00070"/>
<dbReference type="InterPro" id="IPR013785">
    <property type="entry name" value="Aldolase_TIM"/>
</dbReference>
<dbReference type="InterPro" id="IPR001295">
    <property type="entry name" value="Dihydroorotate_DH_CS"/>
</dbReference>
<comment type="cofactor">
    <cofactor evidence="1">
        <name>FMN</name>
        <dbReference type="ChEBI" id="CHEBI:58210"/>
    </cofactor>
</comment>
<proteinExistence type="predicted"/>
<keyword evidence="3" id="KW-0285">Flavoprotein</keyword>
<evidence type="ECO:0000256" key="5">
    <source>
        <dbReference type="ARBA" id="ARBA00023002"/>
    </source>
</evidence>
<dbReference type="Gene3D" id="3.20.20.70">
    <property type="entry name" value="Aldolase class I"/>
    <property type="match status" value="1"/>
</dbReference>
<reference evidence="7" key="1">
    <citation type="journal article" date="2014" name="Front. Microbiol.">
        <title>High frequency of phylogenetically diverse reductive dehalogenase-homologous genes in deep subseafloor sedimentary metagenomes.</title>
        <authorList>
            <person name="Kawai M."/>
            <person name="Futagami T."/>
            <person name="Toyoda A."/>
            <person name="Takaki Y."/>
            <person name="Nishi S."/>
            <person name="Hori S."/>
            <person name="Arai W."/>
            <person name="Tsubouchi T."/>
            <person name="Morono Y."/>
            <person name="Uchiyama I."/>
            <person name="Ito T."/>
            <person name="Fujiyama A."/>
            <person name="Inagaki F."/>
            <person name="Takami H."/>
        </authorList>
    </citation>
    <scope>NUCLEOTIDE SEQUENCE</scope>
    <source>
        <strain evidence="7">Expedition CK06-06</strain>
    </source>
</reference>
<dbReference type="GO" id="GO:0006207">
    <property type="term" value="P:'de novo' pyrimidine nucleobase biosynthetic process"/>
    <property type="evidence" value="ECO:0007669"/>
    <property type="project" value="InterPro"/>
</dbReference>
<keyword evidence="4" id="KW-0288">FMN</keyword>
<dbReference type="GO" id="GO:0005886">
    <property type="term" value="C:plasma membrane"/>
    <property type="evidence" value="ECO:0007669"/>
    <property type="project" value="TreeGrafter"/>
</dbReference>